<dbReference type="AlphaFoldDB" id="A0A8J7QFV0"/>
<dbReference type="Proteomes" id="UP000664417">
    <property type="component" value="Unassembled WGS sequence"/>
</dbReference>
<keyword evidence="3" id="KW-1185">Reference proteome</keyword>
<dbReference type="RefSeq" id="WP_207859023.1">
    <property type="nucleotide sequence ID" value="NZ_JAFREP010000008.1"/>
</dbReference>
<name>A0A8J7QFV0_9BACT</name>
<organism evidence="2 3">
    <name type="scientific">Acanthopleuribacter pedis</name>
    <dbReference type="NCBI Taxonomy" id="442870"/>
    <lineage>
        <taxon>Bacteria</taxon>
        <taxon>Pseudomonadati</taxon>
        <taxon>Acidobacteriota</taxon>
        <taxon>Holophagae</taxon>
        <taxon>Acanthopleuribacterales</taxon>
        <taxon>Acanthopleuribacteraceae</taxon>
        <taxon>Acanthopleuribacter</taxon>
    </lineage>
</organism>
<evidence type="ECO:0000256" key="1">
    <source>
        <dbReference type="SAM" id="MobiDB-lite"/>
    </source>
</evidence>
<feature type="compositionally biased region" description="Low complexity" evidence="1">
    <location>
        <begin position="25"/>
        <end position="48"/>
    </location>
</feature>
<evidence type="ECO:0000313" key="3">
    <source>
        <dbReference type="Proteomes" id="UP000664417"/>
    </source>
</evidence>
<proteinExistence type="predicted"/>
<dbReference type="EMBL" id="JAFREP010000008">
    <property type="protein sequence ID" value="MBO1319205.1"/>
    <property type="molecule type" value="Genomic_DNA"/>
</dbReference>
<sequence length="129" mass="14104">MLGTPTYHRYPPPAQMPRMRKTRKPAGTATTGATERTTPNPAATKTTPSRATTNGGFSHAEDLVARLNARLAPYNTALYFEAGGAQQSPLIDMKQQADQQLVRRFAAQDMLELERGVFELSGFHLSLTA</sequence>
<accession>A0A8J7QFV0</accession>
<comment type="caution">
    <text evidence="2">The sequence shown here is derived from an EMBL/GenBank/DDBJ whole genome shotgun (WGS) entry which is preliminary data.</text>
</comment>
<reference evidence="2" key="1">
    <citation type="submission" date="2021-03" db="EMBL/GenBank/DDBJ databases">
        <authorList>
            <person name="Wang G."/>
        </authorList>
    </citation>
    <scope>NUCLEOTIDE SEQUENCE</scope>
    <source>
        <strain evidence="2">KCTC 12899</strain>
    </source>
</reference>
<evidence type="ECO:0000313" key="2">
    <source>
        <dbReference type="EMBL" id="MBO1319205.1"/>
    </source>
</evidence>
<feature type="region of interest" description="Disordered" evidence="1">
    <location>
        <begin position="1"/>
        <end position="56"/>
    </location>
</feature>
<gene>
    <name evidence="2" type="ORF">J3U88_12105</name>
</gene>
<protein>
    <submittedName>
        <fullName evidence="2">Uncharacterized protein</fullName>
    </submittedName>
</protein>
<dbReference type="InterPro" id="IPR035924">
    <property type="entry name" value="FlaG-like_sf"/>
</dbReference>
<dbReference type="SUPFAM" id="SSF160214">
    <property type="entry name" value="FlaG-like"/>
    <property type="match status" value="1"/>
</dbReference>